<keyword evidence="1" id="KW-1133">Transmembrane helix</keyword>
<evidence type="ECO:0000256" key="1">
    <source>
        <dbReference type="SAM" id="Phobius"/>
    </source>
</evidence>
<gene>
    <name evidence="2" type="ORF">APAL1065_LOCUS9340</name>
</gene>
<organism evidence="2">
    <name type="scientific">Entomoneis paludosa</name>
    <dbReference type="NCBI Taxonomy" id="265537"/>
    <lineage>
        <taxon>Eukaryota</taxon>
        <taxon>Sar</taxon>
        <taxon>Stramenopiles</taxon>
        <taxon>Ochrophyta</taxon>
        <taxon>Bacillariophyta</taxon>
        <taxon>Bacillariophyceae</taxon>
        <taxon>Bacillariophycidae</taxon>
        <taxon>Entomoneidaceae</taxon>
        <taxon>Entomoneis</taxon>
    </lineage>
</organism>
<name>A0A7S3DN25_9STRA</name>
<protein>
    <submittedName>
        <fullName evidence="2">Uncharacterized protein</fullName>
    </submittedName>
</protein>
<proteinExistence type="predicted"/>
<keyword evidence="1" id="KW-0472">Membrane</keyword>
<feature type="transmembrane region" description="Helical" evidence="1">
    <location>
        <begin position="60"/>
        <end position="78"/>
    </location>
</feature>
<accession>A0A7S3DN25</accession>
<reference evidence="2" key="1">
    <citation type="submission" date="2021-01" db="EMBL/GenBank/DDBJ databases">
        <authorList>
            <person name="Corre E."/>
            <person name="Pelletier E."/>
            <person name="Niang G."/>
            <person name="Scheremetjew M."/>
            <person name="Finn R."/>
            <person name="Kale V."/>
            <person name="Holt S."/>
            <person name="Cochrane G."/>
            <person name="Meng A."/>
            <person name="Brown T."/>
            <person name="Cohen L."/>
        </authorList>
    </citation>
    <scope>NUCLEOTIDE SEQUENCE</scope>
    <source>
        <strain evidence="2">CCMP125</strain>
    </source>
</reference>
<dbReference type="AlphaFoldDB" id="A0A7S3DN25"/>
<evidence type="ECO:0000313" key="2">
    <source>
        <dbReference type="EMBL" id="CAD9959764.1"/>
    </source>
</evidence>
<keyword evidence="1" id="KW-0812">Transmembrane</keyword>
<sequence>MAARSNYKILSKDDNQEEVIGATTTVAEWSDRFYEKEQDIVRVFDYDYTGMQNLARQRSAMFLMIMCVYLLFYNLLLMKHWYDIIATFIGIMIGAGIVLCCTRKRRKQVMEAIDGGTHTAITTRGIRKDLRNFPFGNMFHTTLFIPYEEIKSIEIRKKGCSATSCCKVDGPTDIVDIRNNLDETVTSFEGMIDSEGFVAAVKEFMMESPVAVVAQVLEDTEEEIKKEEN</sequence>
<feature type="transmembrane region" description="Helical" evidence="1">
    <location>
        <begin position="84"/>
        <end position="102"/>
    </location>
</feature>
<dbReference type="EMBL" id="HBHT01013932">
    <property type="protein sequence ID" value="CAD9959764.1"/>
    <property type="molecule type" value="Transcribed_RNA"/>
</dbReference>